<evidence type="ECO:0000256" key="4">
    <source>
        <dbReference type="ARBA" id="ARBA00022475"/>
    </source>
</evidence>
<evidence type="ECO:0000256" key="6">
    <source>
        <dbReference type="ARBA" id="ARBA00022692"/>
    </source>
</evidence>
<evidence type="ECO:0000256" key="1">
    <source>
        <dbReference type="ARBA" id="ARBA00004383"/>
    </source>
</evidence>
<gene>
    <name evidence="12" type="ORF">Tel_01415</name>
</gene>
<evidence type="ECO:0000256" key="5">
    <source>
        <dbReference type="ARBA" id="ARBA00022519"/>
    </source>
</evidence>
<evidence type="ECO:0000256" key="9">
    <source>
        <dbReference type="ARBA" id="ARBA00023136"/>
    </source>
</evidence>
<dbReference type="GO" id="GO:0031992">
    <property type="term" value="F:energy transducer activity"/>
    <property type="evidence" value="ECO:0007669"/>
    <property type="project" value="TreeGrafter"/>
</dbReference>
<evidence type="ECO:0000259" key="11">
    <source>
        <dbReference type="PROSITE" id="PS52015"/>
    </source>
</evidence>
<name>A0A0S2T9P6_9GAMM</name>
<evidence type="ECO:0000313" key="13">
    <source>
        <dbReference type="Proteomes" id="UP000055136"/>
    </source>
</evidence>
<organism evidence="12 13">
    <name type="scientific">Candidatus Tenderia electrophaga</name>
    <dbReference type="NCBI Taxonomy" id="1748243"/>
    <lineage>
        <taxon>Bacteria</taxon>
        <taxon>Pseudomonadati</taxon>
        <taxon>Pseudomonadota</taxon>
        <taxon>Gammaproteobacteria</taxon>
        <taxon>Candidatus Tenderiales</taxon>
        <taxon>Candidatus Tenderiaceae</taxon>
        <taxon>Candidatus Tenderia</taxon>
    </lineage>
</organism>
<keyword evidence="6 10" id="KW-0812">Transmembrane</keyword>
<dbReference type="GO" id="GO:0055085">
    <property type="term" value="P:transmembrane transport"/>
    <property type="evidence" value="ECO:0007669"/>
    <property type="project" value="InterPro"/>
</dbReference>
<comment type="subcellular location">
    <subcellularLocation>
        <location evidence="1">Cell inner membrane</location>
        <topology evidence="1">Single-pass membrane protein</topology>
        <orientation evidence="1">Periplasmic side</orientation>
    </subcellularLocation>
</comment>
<accession>A0A0S2T9P6</accession>
<dbReference type="GO" id="GO:0015031">
    <property type="term" value="P:protein transport"/>
    <property type="evidence" value="ECO:0007669"/>
    <property type="project" value="UniProtKB-KW"/>
</dbReference>
<dbReference type="AlphaFoldDB" id="A0A0S2T9P6"/>
<dbReference type="Pfam" id="PF03544">
    <property type="entry name" value="TonB_C"/>
    <property type="match status" value="1"/>
</dbReference>
<dbReference type="InterPro" id="IPR037682">
    <property type="entry name" value="TonB_C"/>
</dbReference>
<dbReference type="InterPro" id="IPR051045">
    <property type="entry name" value="TonB-dependent_transducer"/>
</dbReference>
<dbReference type="EMBL" id="CP013099">
    <property type="protein sequence ID" value="ALP51901.1"/>
    <property type="molecule type" value="Genomic_DNA"/>
</dbReference>
<dbReference type="GO" id="GO:0098797">
    <property type="term" value="C:plasma membrane protein complex"/>
    <property type="evidence" value="ECO:0007669"/>
    <property type="project" value="TreeGrafter"/>
</dbReference>
<comment type="similarity">
    <text evidence="2">Belongs to the TonB family.</text>
</comment>
<dbReference type="NCBIfam" id="TIGR01352">
    <property type="entry name" value="tonB_Cterm"/>
    <property type="match status" value="1"/>
</dbReference>
<feature type="transmembrane region" description="Helical" evidence="10">
    <location>
        <begin position="16"/>
        <end position="36"/>
    </location>
</feature>
<reference evidence="12" key="1">
    <citation type="submission" date="2015-10" db="EMBL/GenBank/DDBJ databases">
        <title>Description of Candidatus Tenderia electrophaga gen. nov, sp. nov., an Uncultivated Electroautotroph from a Biocathode Enrichment.</title>
        <authorList>
            <person name="Eddie B.J."/>
            <person name="Malanoski A.P."/>
            <person name="Wang Z."/>
            <person name="Hall R.J."/>
            <person name="Oh S.D."/>
            <person name="Heiner C."/>
            <person name="Lin B."/>
            <person name="Strycharz-Glaven S.M."/>
        </authorList>
    </citation>
    <scope>NUCLEOTIDE SEQUENCE [LARGE SCALE GENOMIC DNA]</scope>
    <source>
        <strain evidence="12">NRL1</strain>
    </source>
</reference>
<evidence type="ECO:0000256" key="2">
    <source>
        <dbReference type="ARBA" id="ARBA00006555"/>
    </source>
</evidence>
<dbReference type="PANTHER" id="PTHR33446:SF11">
    <property type="entry name" value="TONB3"/>
    <property type="match status" value="1"/>
</dbReference>
<dbReference type="InterPro" id="IPR006260">
    <property type="entry name" value="TonB/TolA_C"/>
</dbReference>
<evidence type="ECO:0000256" key="7">
    <source>
        <dbReference type="ARBA" id="ARBA00022927"/>
    </source>
</evidence>
<evidence type="ECO:0000313" key="12">
    <source>
        <dbReference type="EMBL" id="ALP51901.1"/>
    </source>
</evidence>
<dbReference type="Gene3D" id="3.30.1150.10">
    <property type="match status" value="1"/>
</dbReference>
<dbReference type="STRING" id="1748243.Tel_01415"/>
<keyword evidence="9 10" id="KW-0472">Membrane</keyword>
<dbReference type="PANTHER" id="PTHR33446">
    <property type="entry name" value="PROTEIN TONB-RELATED"/>
    <property type="match status" value="1"/>
</dbReference>
<keyword evidence="4" id="KW-1003">Cell membrane</keyword>
<keyword evidence="3" id="KW-0813">Transport</keyword>
<feature type="domain" description="TonB C-terminal" evidence="11">
    <location>
        <begin position="195"/>
        <end position="292"/>
    </location>
</feature>
<evidence type="ECO:0000256" key="8">
    <source>
        <dbReference type="ARBA" id="ARBA00022989"/>
    </source>
</evidence>
<protein>
    <recommendedName>
        <fullName evidence="11">TonB C-terminal domain-containing protein</fullName>
    </recommendedName>
</protein>
<dbReference type="Proteomes" id="UP000055136">
    <property type="component" value="Chromosome"/>
</dbReference>
<keyword evidence="5" id="KW-0997">Cell inner membrane</keyword>
<dbReference type="SUPFAM" id="SSF74653">
    <property type="entry name" value="TolA/TonB C-terminal domain"/>
    <property type="match status" value="1"/>
</dbReference>
<evidence type="ECO:0000256" key="10">
    <source>
        <dbReference type="SAM" id="Phobius"/>
    </source>
</evidence>
<dbReference type="KEGG" id="tee:Tel_01415"/>
<dbReference type="PROSITE" id="PS52015">
    <property type="entry name" value="TONB_CTD"/>
    <property type="match status" value="1"/>
</dbReference>
<proteinExistence type="inferred from homology"/>
<keyword evidence="13" id="KW-1185">Reference proteome</keyword>
<evidence type="ECO:0000256" key="3">
    <source>
        <dbReference type="ARBA" id="ARBA00022448"/>
    </source>
</evidence>
<keyword evidence="7" id="KW-0653">Protein transport</keyword>
<keyword evidence="8 10" id="KW-1133">Transmembrane helix</keyword>
<sequence length="294" mass="32601">MSAAITSAKVSASDRLIFTLFLSLALNAVVILGIGFDFHDLINEESPLPTLEVILVEKNDSDAAQDAEFLAQVDQTGMGNTRDKKTPRTMEAAQELPVPVDGSSDILRPEQTAEQVPTAQEEVLTRHDAPNQVYTLENTDKQPAEEATSAELIRRGQEIARLTAEIKQSFEIYSQKEKHRYISASTKSFRDAAYLDAWRRKIERIGNLNYPDAAKRRGLSGSLILDVAINANGTIRQITVLRPSGHKILDDAAQRIVRLAGPYAPLPPEMLEDTDILHITRTWLFNSGNELSTH</sequence>